<name>A0A367IYQ2_RHIST</name>
<evidence type="ECO:0000256" key="1">
    <source>
        <dbReference type="SAM" id="MobiDB-lite"/>
    </source>
</evidence>
<accession>A0A367IYQ2</accession>
<organism evidence="2 3">
    <name type="scientific">Rhizopus stolonifer</name>
    <name type="common">Rhizopus nigricans</name>
    <dbReference type="NCBI Taxonomy" id="4846"/>
    <lineage>
        <taxon>Eukaryota</taxon>
        <taxon>Fungi</taxon>
        <taxon>Fungi incertae sedis</taxon>
        <taxon>Mucoromycota</taxon>
        <taxon>Mucoromycotina</taxon>
        <taxon>Mucoromycetes</taxon>
        <taxon>Mucorales</taxon>
        <taxon>Mucorineae</taxon>
        <taxon>Rhizopodaceae</taxon>
        <taxon>Rhizopus</taxon>
    </lineage>
</organism>
<dbReference type="OrthoDB" id="2283132at2759"/>
<dbReference type="STRING" id="4846.A0A367IYQ2"/>
<feature type="region of interest" description="Disordered" evidence="1">
    <location>
        <begin position="92"/>
        <end position="111"/>
    </location>
</feature>
<sequence>MVELKANIAHSRKTYNVYFDKQKALFLYLLRFEFLKAKPTAEQAVINPRTAQGWVKWMNEEPECDIYGKLMNKVSRAGFQLQDEHKHFSIKLFDEEPQETRQDASDALAAA</sequence>
<comment type="caution">
    <text evidence="2">The sequence shown here is derived from an EMBL/GenBank/DDBJ whole genome shotgun (WGS) entry which is preliminary data.</text>
</comment>
<evidence type="ECO:0000313" key="2">
    <source>
        <dbReference type="EMBL" id="RCH82591.1"/>
    </source>
</evidence>
<proteinExistence type="predicted"/>
<dbReference type="EMBL" id="PJQM01005049">
    <property type="protein sequence ID" value="RCH82591.1"/>
    <property type="molecule type" value="Genomic_DNA"/>
</dbReference>
<protein>
    <submittedName>
        <fullName evidence="2">Uncharacterized protein</fullName>
    </submittedName>
</protein>
<gene>
    <name evidence="2" type="ORF">CU098_005865</name>
</gene>
<dbReference type="AlphaFoldDB" id="A0A367IYQ2"/>
<dbReference type="Proteomes" id="UP000253551">
    <property type="component" value="Unassembled WGS sequence"/>
</dbReference>
<feature type="compositionally biased region" description="Basic and acidic residues" evidence="1">
    <location>
        <begin position="92"/>
        <end position="104"/>
    </location>
</feature>
<evidence type="ECO:0000313" key="3">
    <source>
        <dbReference type="Proteomes" id="UP000253551"/>
    </source>
</evidence>
<keyword evidence="3" id="KW-1185">Reference proteome</keyword>
<reference evidence="2 3" key="1">
    <citation type="journal article" date="2018" name="G3 (Bethesda)">
        <title>Phylogenetic and Phylogenomic Definition of Rhizopus Species.</title>
        <authorList>
            <person name="Gryganskyi A.P."/>
            <person name="Golan J."/>
            <person name="Dolatabadi S."/>
            <person name="Mondo S."/>
            <person name="Robb S."/>
            <person name="Idnurm A."/>
            <person name="Muszewska A."/>
            <person name="Steczkiewicz K."/>
            <person name="Masonjones S."/>
            <person name="Liao H.L."/>
            <person name="Gajdeczka M.T."/>
            <person name="Anike F."/>
            <person name="Vuek A."/>
            <person name="Anishchenko I.M."/>
            <person name="Voigt K."/>
            <person name="de Hoog G.S."/>
            <person name="Smith M.E."/>
            <person name="Heitman J."/>
            <person name="Vilgalys R."/>
            <person name="Stajich J.E."/>
        </authorList>
    </citation>
    <scope>NUCLEOTIDE SEQUENCE [LARGE SCALE GENOMIC DNA]</scope>
    <source>
        <strain evidence="2 3">LSU 92-RS-03</strain>
    </source>
</reference>